<dbReference type="SMART" id="SM00347">
    <property type="entry name" value="HTH_MARR"/>
    <property type="match status" value="1"/>
</dbReference>
<dbReference type="SUPFAM" id="SSF46785">
    <property type="entry name" value="Winged helix' DNA-binding domain"/>
    <property type="match status" value="1"/>
</dbReference>
<dbReference type="HOGENOM" id="CLU_1515692_0_0_9"/>
<dbReference type="Pfam" id="PF12802">
    <property type="entry name" value="MarR_2"/>
    <property type="match status" value="1"/>
</dbReference>
<reference evidence="2 3" key="1">
    <citation type="submission" date="2010-12" db="EMBL/GenBank/DDBJ databases">
        <title>Complete sequence of Ethanoligenens harbinense YUAN-3.</title>
        <authorList>
            <person name="Lucas S."/>
            <person name="Copeland A."/>
            <person name="Lapidus A."/>
            <person name="Cheng J.-F."/>
            <person name="Bruce D."/>
            <person name="Goodwin L."/>
            <person name="Pitluck S."/>
            <person name="Chertkov O."/>
            <person name="Misra M."/>
            <person name="Detter J.C."/>
            <person name="Han C."/>
            <person name="Tapia R."/>
            <person name="Land M."/>
            <person name="Hauser L."/>
            <person name="Jeffries C."/>
            <person name="Kyrpides N."/>
            <person name="Ivanova N."/>
            <person name="Mikhailova N."/>
            <person name="Wang A."/>
            <person name="Mouttaki H."/>
            <person name="He Z."/>
            <person name="Zhou J."/>
            <person name="Hemme C.L."/>
            <person name="Woyke T."/>
        </authorList>
    </citation>
    <scope>NUCLEOTIDE SEQUENCE [LARGE SCALE GENOMIC DNA]</scope>
    <source>
        <strain evidence="3">DSM 18485 / JCM 12961 / CGMCC 1.5033 / YUAN-3</strain>
    </source>
</reference>
<feature type="domain" description="HTH marR-type" evidence="1">
    <location>
        <begin position="11"/>
        <end position="162"/>
    </location>
</feature>
<dbReference type="PROSITE" id="PS50995">
    <property type="entry name" value="HTH_MARR_2"/>
    <property type="match status" value="1"/>
</dbReference>
<gene>
    <name evidence="2" type="ordered locus">Ethha_0416</name>
</gene>
<dbReference type="Gene3D" id="1.10.10.10">
    <property type="entry name" value="Winged helix-like DNA-binding domain superfamily/Winged helix DNA-binding domain"/>
    <property type="match status" value="1"/>
</dbReference>
<dbReference type="InterPro" id="IPR039422">
    <property type="entry name" value="MarR/SlyA-like"/>
</dbReference>
<dbReference type="GO" id="GO:0003700">
    <property type="term" value="F:DNA-binding transcription factor activity"/>
    <property type="evidence" value="ECO:0007669"/>
    <property type="project" value="InterPro"/>
</dbReference>
<dbReference type="GO" id="GO:0006950">
    <property type="term" value="P:response to stress"/>
    <property type="evidence" value="ECO:0007669"/>
    <property type="project" value="TreeGrafter"/>
</dbReference>
<organism evidence="2 3">
    <name type="scientific">Ethanoligenens harbinense (strain DSM 18485 / JCM 12961 / CGMCC 1.5033 / YUAN-3)</name>
    <dbReference type="NCBI Taxonomy" id="663278"/>
    <lineage>
        <taxon>Bacteria</taxon>
        <taxon>Bacillati</taxon>
        <taxon>Bacillota</taxon>
        <taxon>Clostridia</taxon>
        <taxon>Eubacteriales</taxon>
        <taxon>Oscillospiraceae</taxon>
        <taxon>Ethanoligenens</taxon>
    </lineage>
</organism>
<evidence type="ECO:0000259" key="1">
    <source>
        <dbReference type="PROSITE" id="PS50995"/>
    </source>
</evidence>
<name>E6U8L0_ETHHY</name>
<evidence type="ECO:0000313" key="2">
    <source>
        <dbReference type="EMBL" id="ADU26001.1"/>
    </source>
</evidence>
<dbReference type="PANTHER" id="PTHR33164:SF43">
    <property type="entry name" value="HTH-TYPE TRANSCRIPTIONAL REPRESSOR YETL"/>
    <property type="match status" value="1"/>
</dbReference>
<dbReference type="RefSeq" id="WP_013484382.1">
    <property type="nucleotide sequence ID" value="NC_014828.1"/>
</dbReference>
<dbReference type="AlphaFoldDB" id="E6U8L0"/>
<proteinExistence type="predicted"/>
<sequence length="177" mass="21017">MREKDASDELVHRYFLTILQFHRVFMNENKQPPDKFPESTYTGTLRKHAHTIKHSEKMLMFALHAVSREFPNDVNVSDLSRLLHVKPPSITAPLNHLEKMGLVRRVQDEHDRRIVRVHITDEGQDFLRQAKDVFYERTRGLIDYLGEEKAKQYVSLMEDVLAYIKTKHEQHDQRDQI</sequence>
<protein>
    <submittedName>
        <fullName evidence="2">Regulatory protein MarR</fullName>
    </submittedName>
</protein>
<dbReference type="Proteomes" id="UP000001551">
    <property type="component" value="Chromosome"/>
</dbReference>
<dbReference type="PANTHER" id="PTHR33164">
    <property type="entry name" value="TRANSCRIPTIONAL REGULATOR, MARR FAMILY"/>
    <property type="match status" value="1"/>
</dbReference>
<dbReference type="InterPro" id="IPR036388">
    <property type="entry name" value="WH-like_DNA-bd_sf"/>
</dbReference>
<dbReference type="InterPro" id="IPR000835">
    <property type="entry name" value="HTH_MarR-typ"/>
</dbReference>
<dbReference type="EMBL" id="CP002400">
    <property type="protein sequence ID" value="ADU26001.1"/>
    <property type="molecule type" value="Genomic_DNA"/>
</dbReference>
<dbReference type="InterPro" id="IPR036390">
    <property type="entry name" value="WH_DNA-bd_sf"/>
</dbReference>
<keyword evidence="3" id="KW-1185">Reference proteome</keyword>
<dbReference type="KEGG" id="eha:Ethha_0416"/>
<evidence type="ECO:0000313" key="3">
    <source>
        <dbReference type="Proteomes" id="UP000001551"/>
    </source>
</evidence>
<accession>E6U8L0</accession>
<dbReference type="eggNOG" id="COG1846">
    <property type="taxonomic scope" value="Bacteria"/>
</dbReference>
<dbReference type="PRINTS" id="PR00598">
    <property type="entry name" value="HTHMARR"/>
</dbReference>
<dbReference type="STRING" id="663278.Ethha_0416"/>